<sequence>MEIVSIEKKTFDEMMARMGAFVEKVAALQRKGDERRLARWLTGDEVCRQLRISPRTLMKLRDKGFIGYSQIGCRFYYKPEDVKRVIPLVGMICPADR</sequence>
<evidence type="ECO:0000313" key="3">
    <source>
        <dbReference type="Proteomes" id="UP000263754"/>
    </source>
</evidence>
<name>A0A374N4Z3_BACUN</name>
<dbReference type="SUPFAM" id="SSF46955">
    <property type="entry name" value="Putative DNA-binding domain"/>
    <property type="match status" value="1"/>
</dbReference>
<reference evidence="2 3" key="1">
    <citation type="submission" date="2018-08" db="EMBL/GenBank/DDBJ databases">
        <title>A genome reference for cultivated species of the human gut microbiota.</title>
        <authorList>
            <person name="Zou Y."/>
            <person name="Xue W."/>
            <person name="Luo G."/>
        </authorList>
    </citation>
    <scope>NUCLEOTIDE SEQUENCE [LARGE SCALE GENOMIC DNA]</scope>
    <source>
        <strain evidence="2 3">TM10-17</strain>
    </source>
</reference>
<dbReference type="InterPro" id="IPR009061">
    <property type="entry name" value="DNA-bd_dom_put_sf"/>
</dbReference>
<dbReference type="Pfam" id="PF12728">
    <property type="entry name" value="HTH_17"/>
    <property type="match status" value="1"/>
</dbReference>
<dbReference type="GO" id="GO:0003677">
    <property type="term" value="F:DNA binding"/>
    <property type="evidence" value="ECO:0007669"/>
    <property type="project" value="UniProtKB-KW"/>
</dbReference>
<evidence type="ECO:0000259" key="1">
    <source>
        <dbReference type="Pfam" id="PF12728"/>
    </source>
</evidence>
<dbReference type="InterPro" id="IPR041657">
    <property type="entry name" value="HTH_17"/>
</dbReference>
<keyword evidence="2" id="KW-0238">DNA-binding</keyword>
<dbReference type="AlphaFoldDB" id="A0A374N4Z3"/>
<proteinExistence type="predicted"/>
<protein>
    <submittedName>
        <fullName evidence="2">DNA-binding protein</fullName>
    </submittedName>
</protein>
<dbReference type="Proteomes" id="UP000263754">
    <property type="component" value="Unassembled WGS sequence"/>
</dbReference>
<dbReference type="EMBL" id="QSOF01000005">
    <property type="protein sequence ID" value="RGI78090.1"/>
    <property type="molecule type" value="Genomic_DNA"/>
</dbReference>
<comment type="caution">
    <text evidence="2">The sequence shown here is derived from an EMBL/GenBank/DDBJ whole genome shotgun (WGS) entry which is preliminary data.</text>
</comment>
<accession>A0A374N4Z3</accession>
<gene>
    <name evidence="2" type="ORF">DXD90_05670</name>
</gene>
<organism evidence="2 3">
    <name type="scientific">Bacteroides uniformis</name>
    <dbReference type="NCBI Taxonomy" id="820"/>
    <lineage>
        <taxon>Bacteria</taxon>
        <taxon>Pseudomonadati</taxon>
        <taxon>Bacteroidota</taxon>
        <taxon>Bacteroidia</taxon>
        <taxon>Bacteroidales</taxon>
        <taxon>Bacteroidaceae</taxon>
        <taxon>Bacteroides</taxon>
    </lineage>
</organism>
<dbReference type="PANTHER" id="PTHR34585">
    <property type="match status" value="1"/>
</dbReference>
<evidence type="ECO:0000313" key="2">
    <source>
        <dbReference type="EMBL" id="RGI78090.1"/>
    </source>
</evidence>
<dbReference type="PANTHER" id="PTHR34585:SF22">
    <property type="entry name" value="HELIX-TURN-HELIX DOMAIN-CONTAINING PROTEIN"/>
    <property type="match status" value="1"/>
</dbReference>
<feature type="domain" description="Helix-turn-helix" evidence="1">
    <location>
        <begin position="40"/>
        <end position="84"/>
    </location>
</feature>